<dbReference type="Gene3D" id="1.10.10.10">
    <property type="entry name" value="Winged helix-like DNA-binding domain superfamily/Winged helix DNA-binding domain"/>
    <property type="match status" value="1"/>
</dbReference>
<dbReference type="GO" id="GO:0006351">
    <property type="term" value="P:DNA-templated transcription"/>
    <property type="evidence" value="ECO:0007669"/>
    <property type="project" value="TreeGrafter"/>
</dbReference>
<protein>
    <submittedName>
        <fullName evidence="7">Transcriptional regulator GcvA</fullName>
    </submittedName>
</protein>
<feature type="domain" description="HTH lysR-type" evidence="6">
    <location>
        <begin position="6"/>
        <end position="63"/>
    </location>
</feature>
<dbReference type="PROSITE" id="PS50931">
    <property type="entry name" value="HTH_LYSR"/>
    <property type="match status" value="1"/>
</dbReference>
<keyword evidence="3" id="KW-0238">DNA-binding</keyword>
<evidence type="ECO:0000256" key="4">
    <source>
        <dbReference type="ARBA" id="ARBA00023163"/>
    </source>
</evidence>
<keyword evidence="4" id="KW-0804">Transcription</keyword>
<dbReference type="InterPro" id="IPR005119">
    <property type="entry name" value="LysR_subst-bd"/>
</dbReference>
<comment type="caution">
    <text evidence="7">The sequence shown here is derived from an EMBL/GenBank/DDBJ whole genome shotgun (WGS) entry which is preliminary data.</text>
</comment>
<keyword evidence="8" id="KW-1185">Reference proteome</keyword>
<dbReference type="InterPro" id="IPR036390">
    <property type="entry name" value="WH_DNA-bd_sf"/>
</dbReference>
<dbReference type="Pfam" id="PF03466">
    <property type="entry name" value="LysR_substrate"/>
    <property type="match status" value="1"/>
</dbReference>
<evidence type="ECO:0000256" key="1">
    <source>
        <dbReference type="ARBA" id="ARBA00009437"/>
    </source>
</evidence>
<dbReference type="OrthoDB" id="9793571at2"/>
<evidence type="ECO:0000313" key="8">
    <source>
        <dbReference type="Proteomes" id="UP000773614"/>
    </source>
</evidence>
<dbReference type="EMBL" id="SPKJ01000004">
    <property type="protein sequence ID" value="MYZ46597.1"/>
    <property type="molecule type" value="Genomic_DNA"/>
</dbReference>
<dbReference type="Proteomes" id="UP000773614">
    <property type="component" value="Unassembled WGS sequence"/>
</dbReference>
<evidence type="ECO:0000256" key="3">
    <source>
        <dbReference type="ARBA" id="ARBA00023125"/>
    </source>
</evidence>
<dbReference type="InterPro" id="IPR058163">
    <property type="entry name" value="LysR-type_TF_proteobact-type"/>
</dbReference>
<dbReference type="InterPro" id="IPR036388">
    <property type="entry name" value="WH-like_DNA-bd_sf"/>
</dbReference>
<dbReference type="InterPro" id="IPR000847">
    <property type="entry name" value="LysR_HTH_N"/>
</dbReference>
<dbReference type="SUPFAM" id="SSF53850">
    <property type="entry name" value="Periplasmic binding protein-like II"/>
    <property type="match status" value="1"/>
</dbReference>
<accession>A0A964WS52</accession>
<dbReference type="RefSeq" id="WP_161138946.1">
    <property type="nucleotide sequence ID" value="NZ_SPKJ01000004.1"/>
</dbReference>
<dbReference type="CDD" id="cd08432">
    <property type="entry name" value="PBP2_GcdR_TrpI_HvrB_AmpR_like"/>
    <property type="match status" value="1"/>
</dbReference>
<name>A0A964WS52_9HYPH</name>
<evidence type="ECO:0000256" key="2">
    <source>
        <dbReference type="ARBA" id="ARBA00023015"/>
    </source>
</evidence>
<proteinExistence type="inferred from homology"/>
<dbReference type="GO" id="GO:0043565">
    <property type="term" value="F:sequence-specific DNA binding"/>
    <property type="evidence" value="ECO:0007669"/>
    <property type="project" value="TreeGrafter"/>
</dbReference>
<keyword evidence="2" id="KW-0805">Transcription regulation</keyword>
<dbReference type="PANTHER" id="PTHR30537">
    <property type="entry name" value="HTH-TYPE TRANSCRIPTIONAL REGULATOR"/>
    <property type="match status" value="1"/>
</dbReference>
<dbReference type="Gene3D" id="3.40.190.10">
    <property type="entry name" value="Periplasmic binding protein-like II"/>
    <property type="match status" value="2"/>
</dbReference>
<reference evidence="7" key="1">
    <citation type="submission" date="2019-03" db="EMBL/GenBank/DDBJ databases">
        <title>Afifella sp. nov., isolated from activated sludge.</title>
        <authorList>
            <person name="Li Q."/>
            <person name="Liu Y."/>
        </authorList>
    </citation>
    <scope>NUCLEOTIDE SEQUENCE</scope>
    <source>
        <strain evidence="7">L72</strain>
    </source>
</reference>
<sequence>MITRYPSLTNLRAFEAVSRHLSFTRAALELNITQTAVSHQIKGLEDLLGTKLFVRKRNSIELTEVAGEYYGPIRSALMEVSIATERAMRSDRENNLTIASPQTFAIKVLFPRLEEFRSLHPNISLNIKAVLSFENLARYDHDVAIRYGPLSNLPGQHVERLTSEESFPVCSPKLLEKHPLETPEDLAFHTAIRNSSPVLADDWPVWLRLAGVPNLLFKDEIVCDLLFPAIEAAVDGLGVVMGRRGLVDRELASGTLIEPFGIRHASSAGYFLLCTPERIKLQKVQIFRNWLVNCCRSIQQGGASMPDGVSEARQHPTHSRALAEPT</sequence>
<evidence type="ECO:0000259" key="6">
    <source>
        <dbReference type="PROSITE" id="PS50931"/>
    </source>
</evidence>
<dbReference type="PANTHER" id="PTHR30537:SF74">
    <property type="entry name" value="HTH-TYPE TRANSCRIPTIONAL REGULATOR TRPI"/>
    <property type="match status" value="1"/>
</dbReference>
<dbReference type="AlphaFoldDB" id="A0A964WS52"/>
<evidence type="ECO:0000313" key="7">
    <source>
        <dbReference type="EMBL" id="MYZ46597.1"/>
    </source>
</evidence>
<dbReference type="SUPFAM" id="SSF46785">
    <property type="entry name" value="Winged helix' DNA-binding domain"/>
    <property type="match status" value="1"/>
</dbReference>
<feature type="region of interest" description="Disordered" evidence="5">
    <location>
        <begin position="304"/>
        <end position="326"/>
    </location>
</feature>
<dbReference type="PRINTS" id="PR00039">
    <property type="entry name" value="HTHLYSR"/>
</dbReference>
<dbReference type="NCBIfam" id="NF008352">
    <property type="entry name" value="PRK11139.1"/>
    <property type="match status" value="1"/>
</dbReference>
<comment type="similarity">
    <text evidence="1">Belongs to the LysR transcriptional regulatory family.</text>
</comment>
<gene>
    <name evidence="7" type="primary">gcvA</name>
    <name evidence="7" type="ORF">E4O86_02530</name>
</gene>
<dbReference type="GO" id="GO:0003700">
    <property type="term" value="F:DNA-binding transcription factor activity"/>
    <property type="evidence" value="ECO:0007669"/>
    <property type="project" value="InterPro"/>
</dbReference>
<evidence type="ECO:0000256" key="5">
    <source>
        <dbReference type="SAM" id="MobiDB-lite"/>
    </source>
</evidence>
<organism evidence="7 8">
    <name type="scientific">Propylenella binzhouense</name>
    <dbReference type="NCBI Taxonomy" id="2555902"/>
    <lineage>
        <taxon>Bacteria</taxon>
        <taxon>Pseudomonadati</taxon>
        <taxon>Pseudomonadota</taxon>
        <taxon>Alphaproteobacteria</taxon>
        <taxon>Hyphomicrobiales</taxon>
        <taxon>Propylenellaceae</taxon>
        <taxon>Propylenella</taxon>
    </lineage>
</organism>
<dbReference type="Pfam" id="PF00126">
    <property type="entry name" value="HTH_1"/>
    <property type="match status" value="1"/>
</dbReference>